<gene>
    <name evidence="2" type="ORF">CA54_03050</name>
</gene>
<feature type="compositionally biased region" description="Basic and acidic residues" evidence="1">
    <location>
        <begin position="7"/>
        <end position="37"/>
    </location>
</feature>
<dbReference type="Proteomes" id="UP000320735">
    <property type="component" value="Unassembled WGS sequence"/>
</dbReference>
<evidence type="ECO:0000313" key="3">
    <source>
        <dbReference type="Proteomes" id="UP000320735"/>
    </source>
</evidence>
<dbReference type="EMBL" id="SJPP01000001">
    <property type="protein sequence ID" value="TWU11498.1"/>
    <property type="molecule type" value="Genomic_DNA"/>
</dbReference>
<dbReference type="AlphaFoldDB" id="A0A5C6BHH6"/>
<feature type="region of interest" description="Disordered" evidence="1">
    <location>
        <begin position="1"/>
        <end position="37"/>
    </location>
</feature>
<keyword evidence="3" id="KW-1185">Reference proteome</keyword>
<protein>
    <submittedName>
        <fullName evidence="2">Uncharacterized protein</fullName>
    </submittedName>
</protein>
<accession>A0A5C6BHH6</accession>
<evidence type="ECO:0000313" key="2">
    <source>
        <dbReference type="EMBL" id="TWU11498.1"/>
    </source>
</evidence>
<name>A0A5C6BHH6_9PLAN</name>
<evidence type="ECO:0000256" key="1">
    <source>
        <dbReference type="SAM" id="MobiDB-lite"/>
    </source>
</evidence>
<proteinExistence type="predicted"/>
<sequence length="37" mass="4449">MTPPGRQDPRSLDIIADRQETTIEQHWSKFENTKHER</sequence>
<comment type="caution">
    <text evidence="2">The sequence shown here is derived from an EMBL/GenBank/DDBJ whole genome shotgun (WGS) entry which is preliminary data.</text>
</comment>
<reference evidence="2 3" key="1">
    <citation type="submission" date="2019-02" db="EMBL/GenBank/DDBJ databases">
        <title>Deep-cultivation of Planctomycetes and their phenomic and genomic characterization uncovers novel biology.</title>
        <authorList>
            <person name="Wiegand S."/>
            <person name="Jogler M."/>
            <person name="Boedeker C."/>
            <person name="Pinto D."/>
            <person name="Vollmers J."/>
            <person name="Rivas-Marin E."/>
            <person name="Kohn T."/>
            <person name="Peeters S.H."/>
            <person name="Heuer A."/>
            <person name="Rast P."/>
            <person name="Oberbeckmann S."/>
            <person name="Bunk B."/>
            <person name="Jeske O."/>
            <person name="Meyerdierks A."/>
            <person name="Storesund J.E."/>
            <person name="Kallscheuer N."/>
            <person name="Luecker S."/>
            <person name="Lage O.M."/>
            <person name="Pohl T."/>
            <person name="Merkel B.J."/>
            <person name="Hornburger P."/>
            <person name="Mueller R.-W."/>
            <person name="Bruemmer F."/>
            <person name="Labrenz M."/>
            <person name="Spormann A.M."/>
            <person name="Op Den Camp H."/>
            <person name="Overmann J."/>
            <person name="Amann R."/>
            <person name="Jetten M.S.M."/>
            <person name="Mascher T."/>
            <person name="Medema M.H."/>
            <person name="Devos D.P."/>
            <person name="Kaster A.-K."/>
            <person name="Ovreas L."/>
            <person name="Rohde M."/>
            <person name="Galperin M.Y."/>
            <person name="Jogler C."/>
        </authorList>
    </citation>
    <scope>NUCLEOTIDE SEQUENCE [LARGE SCALE GENOMIC DNA]</scope>
    <source>
        <strain evidence="2 3">CA54</strain>
    </source>
</reference>
<organism evidence="2 3">
    <name type="scientific">Symmachiella macrocystis</name>
    <dbReference type="NCBI Taxonomy" id="2527985"/>
    <lineage>
        <taxon>Bacteria</taxon>
        <taxon>Pseudomonadati</taxon>
        <taxon>Planctomycetota</taxon>
        <taxon>Planctomycetia</taxon>
        <taxon>Planctomycetales</taxon>
        <taxon>Planctomycetaceae</taxon>
        <taxon>Symmachiella</taxon>
    </lineage>
</organism>